<gene>
    <name evidence="1" type="ORF">HGK34_10620</name>
</gene>
<protein>
    <submittedName>
        <fullName evidence="1">Uncharacterized protein</fullName>
    </submittedName>
</protein>
<comment type="caution">
    <text evidence="1">The sequence shown here is derived from an EMBL/GenBank/DDBJ whole genome shotgun (WGS) entry which is preliminary data.</text>
</comment>
<name>A0ABS1LKE5_9MICO</name>
<dbReference type="Proteomes" id="UP000675409">
    <property type="component" value="Unassembled WGS sequence"/>
</dbReference>
<evidence type="ECO:0000313" key="1">
    <source>
        <dbReference type="EMBL" id="MBL0886720.1"/>
    </source>
</evidence>
<organism evidence="1 2">
    <name type="scientific">Myceligenerans indicum</name>
    <dbReference type="NCBI Taxonomy" id="2593663"/>
    <lineage>
        <taxon>Bacteria</taxon>
        <taxon>Bacillati</taxon>
        <taxon>Actinomycetota</taxon>
        <taxon>Actinomycetes</taxon>
        <taxon>Micrococcales</taxon>
        <taxon>Promicromonosporaceae</taxon>
        <taxon>Myceligenerans</taxon>
    </lineage>
</organism>
<reference evidence="1 2" key="1">
    <citation type="journal article" date="2021" name="Arch. Microbiol.">
        <title>Myceligenerans indicum sp. nov., an actinobacterium isolated from mangrove sediment of Sundarbans, India.</title>
        <authorList>
            <person name="Asha K."/>
            <person name="Bhadury P."/>
        </authorList>
    </citation>
    <scope>NUCLEOTIDE SEQUENCE [LARGE SCALE GENOMIC DNA]</scope>
    <source>
        <strain evidence="1 2">I2</strain>
    </source>
</reference>
<evidence type="ECO:0000313" key="2">
    <source>
        <dbReference type="Proteomes" id="UP000675409"/>
    </source>
</evidence>
<sequence length="95" mass="9997">MTTHLMDSASWAAHRRAVVHTVGRRVPFVDPEAAASRGLAALCARIVADGAVDRPADVWCEAAVDAALAMLRETILAASRQVDKATDDDMPGADA</sequence>
<accession>A0ABS1LKE5</accession>
<proteinExistence type="predicted"/>
<dbReference type="RefSeq" id="WP_201846974.1">
    <property type="nucleotide sequence ID" value="NZ_JABBYC010000015.1"/>
</dbReference>
<keyword evidence="2" id="KW-1185">Reference proteome</keyword>
<dbReference type="EMBL" id="JABBYC010000015">
    <property type="protein sequence ID" value="MBL0886720.1"/>
    <property type="molecule type" value="Genomic_DNA"/>
</dbReference>